<feature type="transmembrane region" description="Helical" evidence="6">
    <location>
        <begin position="357"/>
        <end position="380"/>
    </location>
</feature>
<evidence type="ECO:0000256" key="2">
    <source>
        <dbReference type="ARBA" id="ARBA00022692"/>
    </source>
</evidence>
<feature type="transmembrane region" description="Helical" evidence="6">
    <location>
        <begin position="147"/>
        <end position="168"/>
    </location>
</feature>
<evidence type="ECO:0000256" key="3">
    <source>
        <dbReference type="ARBA" id="ARBA00022989"/>
    </source>
</evidence>
<sequence>MDSTAEHHGEDKAAPVTDATKVGTTAEESSVKDTTVEEKAATDDNPNYITGARLGLIIASLMLGVFCVALDNNIVAVAIPRITNEFHTLNHVGWYGSAYLLPGCGFQLLFGKLYTLFRVKWVFLSGLFLFELGSLICGVAPNSVALIIGRAIAGIGSSGLFTGAMMVIAHTIPLQKRPAYMGMTGGVYGIASVVGPLIGGAFTDKATWRWCFYINLPLGGLTAAGILFLLQLNERAGSNPEPLAVTVKKLDPIGTLMFVPSVVCLLLALQWGGVQYPWSDGRVIALLVVFGISFLAFIALQIFLGDNATVPARIATQRTILFACIFNICVGGSFFILSYYIPIWFQVVKNVSAIKSGIYFLPFIIPEIVAVMASGGIVTATGYYNPLVILGTVLMSIGAGLCTLFNLHTPQAQWVGYQFIFGFGVGIGFQQGAVAAQNVLPMADVATGTALVLFFQIFGGAVFVAVAQNLLASSLVEKLVALDIPGLSPDVIVKAGVTHLRELVGPEFLPQVLVAYNASIVQTFRLALVLACVSLIGALGMEWKSVKKQGAEQQVAEKQDGEN</sequence>
<feature type="transmembrane region" description="Helical" evidence="6">
    <location>
        <begin position="54"/>
        <end position="80"/>
    </location>
</feature>
<feature type="transmembrane region" description="Helical" evidence="6">
    <location>
        <begin position="320"/>
        <end position="345"/>
    </location>
</feature>
<organism evidence="8 9">
    <name type="scientific">Paraconiothyrium brasiliense</name>
    <dbReference type="NCBI Taxonomy" id="300254"/>
    <lineage>
        <taxon>Eukaryota</taxon>
        <taxon>Fungi</taxon>
        <taxon>Dikarya</taxon>
        <taxon>Ascomycota</taxon>
        <taxon>Pezizomycotina</taxon>
        <taxon>Dothideomycetes</taxon>
        <taxon>Pleosporomycetidae</taxon>
        <taxon>Pleosporales</taxon>
        <taxon>Massarineae</taxon>
        <taxon>Didymosphaeriaceae</taxon>
        <taxon>Paraconiothyrium</taxon>
    </lineage>
</organism>
<evidence type="ECO:0000313" key="9">
    <source>
        <dbReference type="Proteomes" id="UP001521785"/>
    </source>
</evidence>
<evidence type="ECO:0000256" key="6">
    <source>
        <dbReference type="SAM" id="Phobius"/>
    </source>
</evidence>
<evidence type="ECO:0000313" key="8">
    <source>
        <dbReference type="EMBL" id="KAL1604784.1"/>
    </source>
</evidence>
<dbReference type="PANTHER" id="PTHR23501">
    <property type="entry name" value="MAJOR FACILITATOR SUPERFAMILY"/>
    <property type="match status" value="1"/>
</dbReference>
<keyword evidence="2 6" id="KW-0812">Transmembrane</keyword>
<feature type="region of interest" description="Disordered" evidence="5">
    <location>
        <begin position="1"/>
        <end position="38"/>
    </location>
</feature>
<comment type="caution">
    <text evidence="8">The sequence shown here is derived from an EMBL/GenBank/DDBJ whole genome shotgun (WGS) entry which is preliminary data.</text>
</comment>
<dbReference type="EMBL" id="JAKJXO020000005">
    <property type="protein sequence ID" value="KAL1604784.1"/>
    <property type="molecule type" value="Genomic_DNA"/>
</dbReference>
<feature type="compositionally biased region" description="Basic and acidic residues" evidence="5">
    <location>
        <begin position="1"/>
        <end position="13"/>
    </location>
</feature>
<feature type="transmembrane region" description="Helical" evidence="6">
    <location>
        <begin position="414"/>
        <end position="436"/>
    </location>
</feature>
<feature type="compositionally biased region" description="Basic and acidic residues" evidence="5">
    <location>
        <begin position="29"/>
        <end position="38"/>
    </location>
</feature>
<feature type="transmembrane region" description="Helical" evidence="6">
    <location>
        <begin position="283"/>
        <end position="304"/>
    </location>
</feature>
<keyword evidence="4 6" id="KW-0472">Membrane</keyword>
<dbReference type="Gene3D" id="1.20.1250.20">
    <property type="entry name" value="MFS general substrate transporter like domains"/>
    <property type="match status" value="1"/>
</dbReference>
<dbReference type="Gene3D" id="1.20.1720.10">
    <property type="entry name" value="Multidrug resistance protein D"/>
    <property type="match status" value="1"/>
</dbReference>
<evidence type="ECO:0000256" key="4">
    <source>
        <dbReference type="ARBA" id="ARBA00023136"/>
    </source>
</evidence>
<feature type="domain" description="Major facilitator superfamily (MFS) profile" evidence="7">
    <location>
        <begin position="57"/>
        <end position="546"/>
    </location>
</feature>
<name>A0ABR3RKX1_9PLEO</name>
<reference evidence="8 9" key="1">
    <citation type="submission" date="2024-02" db="EMBL/GenBank/DDBJ databases">
        <title>De novo assembly and annotation of 12 fungi associated with fruit tree decline syndrome in Ontario, Canada.</title>
        <authorList>
            <person name="Sulman M."/>
            <person name="Ellouze W."/>
            <person name="Ilyukhin E."/>
        </authorList>
    </citation>
    <scope>NUCLEOTIDE SEQUENCE [LARGE SCALE GENOMIC DNA]</scope>
    <source>
        <strain evidence="8 9">M42-189</strain>
    </source>
</reference>
<feature type="transmembrane region" description="Helical" evidence="6">
    <location>
        <begin position="180"/>
        <end position="200"/>
    </location>
</feature>
<dbReference type="SUPFAM" id="SSF103473">
    <property type="entry name" value="MFS general substrate transporter"/>
    <property type="match status" value="1"/>
</dbReference>
<evidence type="ECO:0000256" key="1">
    <source>
        <dbReference type="ARBA" id="ARBA00004141"/>
    </source>
</evidence>
<dbReference type="InterPro" id="IPR020846">
    <property type="entry name" value="MFS_dom"/>
</dbReference>
<comment type="subcellular location">
    <subcellularLocation>
        <location evidence="1">Membrane</location>
        <topology evidence="1">Multi-pass membrane protein</topology>
    </subcellularLocation>
</comment>
<keyword evidence="9" id="KW-1185">Reference proteome</keyword>
<feature type="transmembrane region" description="Helical" evidence="6">
    <location>
        <begin position="253"/>
        <end position="271"/>
    </location>
</feature>
<feature type="transmembrane region" description="Helical" evidence="6">
    <location>
        <begin position="92"/>
        <end position="110"/>
    </location>
</feature>
<dbReference type="InterPro" id="IPR036259">
    <property type="entry name" value="MFS_trans_sf"/>
</dbReference>
<accession>A0ABR3RKX1</accession>
<dbReference type="PRINTS" id="PR01036">
    <property type="entry name" value="TCRTETB"/>
</dbReference>
<dbReference type="PANTHER" id="PTHR23501:SF199">
    <property type="entry name" value="MFS EFFLUX TRANSPORTER INPD-RELATED"/>
    <property type="match status" value="1"/>
</dbReference>
<protein>
    <recommendedName>
        <fullName evidence="7">Major facilitator superfamily (MFS) profile domain-containing protein</fullName>
    </recommendedName>
</protein>
<dbReference type="Proteomes" id="UP001521785">
    <property type="component" value="Unassembled WGS sequence"/>
</dbReference>
<feature type="transmembrane region" description="Helical" evidence="6">
    <location>
        <begin position="448"/>
        <end position="471"/>
    </location>
</feature>
<dbReference type="InterPro" id="IPR011701">
    <property type="entry name" value="MFS"/>
</dbReference>
<proteinExistence type="predicted"/>
<keyword evidence="3 6" id="KW-1133">Transmembrane helix</keyword>
<evidence type="ECO:0000256" key="5">
    <source>
        <dbReference type="SAM" id="MobiDB-lite"/>
    </source>
</evidence>
<feature type="transmembrane region" description="Helical" evidence="6">
    <location>
        <begin position="513"/>
        <end position="539"/>
    </location>
</feature>
<feature type="transmembrane region" description="Helical" evidence="6">
    <location>
        <begin position="387"/>
        <end position="408"/>
    </location>
</feature>
<dbReference type="PROSITE" id="PS50850">
    <property type="entry name" value="MFS"/>
    <property type="match status" value="1"/>
</dbReference>
<feature type="transmembrane region" description="Helical" evidence="6">
    <location>
        <begin position="122"/>
        <end position="141"/>
    </location>
</feature>
<gene>
    <name evidence="8" type="ORF">SLS60_004324</name>
</gene>
<dbReference type="CDD" id="cd17502">
    <property type="entry name" value="MFS_Azr1_MDR_like"/>
    <property type="match status" value="1"/>
</dbReference>
<feature type="transmembrane region" description="Helical" evidence="6">
    <location>
        <begin position="212"/>
        <end position="232"/>
    </location>
</feature>
<evidence type="ECO:0000259" key="7">
    <source>
        <dbReference type="PROSITE" id="PS50850"/>
    </source>
</evidence>
<dbReference type="Pfam" id="PF07690">
    <property type="entry name" value="MFS_1"/>
    <property type="match status" value="1"/>
</dbReference>